<organism evidence="2 3">
    <name type="scientific">Leptospira ryugenii</name>
    <dbReference type="NCBI Taxonomy" id="1917863"/>
    <lineage>
        <taxon>Bacteria</taxon>
        <taxon>Pseudomonadati</taxon>
        <taxon>Spirochaetota</taxon>
        <taxon>Spirochaetia</taxon>
        <taxon>Leptospirales</taxon>
        <taxon>Leptospiraceae</taxon>
        <taxon>Leptospira</taxon>
    </lineage>
</organism>
<dbReference type="Proteomes" id="UP000245133">
    <property type="component" value="Unassembled WGS sequence"/>
</dbReference>
<feature type="domain" description="Phospholipid/glycerol acyltransferase" evidence="1">
    <location>
        <begin position="53"/>
        <end position="183"/>
    </location>
</feature>
<name>A0A2P2E421_9LEPT</name>
<dbReference type="InterPro" id="IPR002123">
    <property type="entry name" value="Plipid/glycerol_acylTrfase"/>
</dbReference>
<proteinExistence type="predicted"/>
<dbReference type="EMBL" id="BFBB01000008">
    <property type="protein sequence ID" value="GBF51623.1"/>
    <property type="molecule type" value="Genomic_DNA"/>
</dbReference>
<evidence type="ECO:0000259" key="1">
    <source>
        <dbReference type="SMART" id="SM00563"/>
    </source>
</evidence>
<dbReference type="AlphaFoldDB" id="A0A2P2E421"/>
<dbReference type="OrthoDB" id="335399at2"/>
<dbReference type="RefSeq" id="WP_108977937.1">
    <property type="nucleotide sequence ID" value="NZ_BFBB01000008.1"/>
</dbReference>
<gene>
    <name evidence="2" type="ORF">LPTSP4_31610</name>
</gene>
<evidence type="ECO:0000313" key="2">
    <source>
        <dbReference type="EMBL" id="GBF51623.1"/>
    </source>
</evidence>
<evidence type="ECO:0000313" key="3">
    <source>
        <dbReference type="Proteomes" id="UP000245133"/>
    </source>
</evidence>
<reference evidence="2 3" key="1">
    <citation type="submission" date="2018-02" db="EMBL/GenBank/DDBJ databases">
        <title>Novel Leptospira species isolated from soil and water in Japan.</title>
        <authorList>
            <person name="Nakao R."/>
            <person name="Masuzawa T."/>
        </authorList>
    </citation>
    <scope>NUCLEOTIDE SEQUENCE [LARGE SCALE GENOMIC DNA]</scope>
    <source>
        <strain evidence="2 3">YH101</strain>
    </source>
</reference>
<sequence length="421" mass="47484">MKASFIPPAFDLPFAWTLDLSFPFIAKLLFNLDSIQIHKDDQHLISGLKNKRLLYLSNYPTNLEPAIAYYVANEMGSRFHFMASRSLFNLGFGVIGELIKRVGAFSIITGSADRDAIKMARKILSEPAGKLVLYPEGIMSGENDNLASFLPGVAQIAFGGLEDALKKDPSAELIVQPAFVKYLISGSKESILREIENSLQRIERKLRLFPGGRTILRRFLTIGRVLLEETEFELGVPKSEIEGKDFDYRLGRARHTALNQAGNILNIKFKDTDHAIDKIRQLLAVLDHLDTDFQFAKEKGLTPQNIRRARQLVDTAYTFIITKPKNLIQFPSAERLMEWIGSFEKHVFGKSGDRARKAEVLLAPSFSLNEYLKTYQSNKREGISHLMTDIRNSMETLVERGRNLSEPIVPPYSVGLDLHIG</sequence>
<dbReference type="GO" id="GO:0016746">
    <property type="term" value="F:acyltransferase activity"/>
    <property type="evidence" value="ECO:0007669"/>
    <property type="project" value="UniProtKB-KW"/>
</dbReference>
<accession>A0A2P2E421</accession>
<protein>
    <submittedName>
        <fullName evidence="2">Acyltransferase</fullName>
    </submittedName>
</protein>
<keyword evidence="2" id="KW-0808">Transferase</keyword>
<comment type="caution">
    <text evidence="2">The sequence shown here is derived from an EMBL/GenBank/DDBJ whole genome shotgun (WGS) entry which is preliminary data.</text>
</comment>
<dbReference type="SMART" id="SM00563">
    <property type="entry name" value="PlsC"/>
    <property type="match status" value="1"/>
</dbReference>
<keyword evidence="3" id="KW-1185">Reference proteome</keyword>
<dbReference type="Pfam" id="PF01553">
    <property type="entry name" value="Acyltransferase"/>
    <property type="match status" value="1"/>
</dbReference>
<keyword evidence="2" id="KW-0012">Acyltransferase</keyword>
<dbReference type="SUPFAM" id="SSF69593">
    <property type="entry name" value="Glycerol-3-phosphate (1)-acyltransferase"/>
    <property type="match status" value="1"/>
</dbReference>